<feature type="signal peptide" evidence="1">
    <location>
        <begin position="1"/>
        <end position="19"/>
    </location>
</feature>
<evidence type="ECO:0000259" key="2">
    <source>
        <dbReference type="Pfam" id="PF19783"/>
    </source>
</evidence>
<dbReference type="Pfam" id="PF19783">
    <property type="entry name" value="DUF6268"/>
    <property type="match status" value="1"/>
</dbReference>
<reference evidence="3 4" key="1">
    <citation type="submission" date="2019-04" db="EMBL/GenBank/DDBJ databases">
        <title>Sphingobacterium olei sp. nov., isolated from oil-contaminated soil.</title>
        <authorList>
            <person name="Liu B."/>
        </authorList>
    </citation>
    <scope>NUCLEOTIDE SEQUENCE [LARGE SCALE GENOMIC DNA]</scope>
    <source>
        <strain evidence="3 4">Y3L14</strain>
    </source>
</reference>
<evidence type="ECO:0000313" key="3">
    <source>
        <dbReference type="EMBL" id="TJY67106.1"/>
    </source>
</evidence>
<gene>
    <name evidence="3" type="ORF">FAZ19_09470</name>
</gene>
<evidence type="ECO:0000313" key="4">
    <source>
        <dbReference type="Proteomes" id="UP000309872"/>
    </source>
</evidence>
<dbReference type="RefSeq" id="WP_136820453.1">
    <property type="nucleotide sequence ID" value="NZ_BMJX01000002.1"/>
</dbReference>
<evidence type="ECO:0000256" key="1">
    <source>
        <dbReference type="SAM" id="SignalP"/>
    </source>
</evidence>
<dbReference type="AlphaFoldDB" id="A0A4U0H640"/>
<keyword evidence="1" id="KW-0732">Signal</keyword>
<dbReference type="Proteomes" id="UP000309872">
    <property type="component" value="Unassembled WGS sequence"/>
</dbReference>
<feature type="chain" id="PRO_5020765780" description="DUF6268 domain-containing protein" evidence="1">
    <location>
        <begin position="20"/>
        <end position="342"/>
    </location>
</feature>
<dbReference type="InterPro" id="IPR046235">
    <property type="entry name" value="DUF6268"/>
</dbReference>
<keyword evidence="4" id="KW-1185">Reference proteome</keyword>
<proteinExistence type="predicted"/>
<dbReference type="OrthoDB" id="924828at2"/>
<organism evidence="3 4">
    <name type="scientific">Sphingobacterium alkalisoli</name>
    <dbReference type="NCBI Taxonomy" id="1874115"/>
    <lineage>
        <taxon>Bacteria</taxon>
        <taxon>Pseudomonadati</taxon>
        <taxon>Bacteroidota</taxon>
        <taxon>Sphingobacteriia</taxon>
        <taxon>Sphingobacteriales</taxon>
        <taxon>Sphingobacteriaceae</taxon>
        <taxon>Sphingobacterium</taxon>
    </lineage>
</organism>
<name>A0A4U0H640_9SPHI</name>
<sequence length="342" mass="38308">MQKLGLIILLVMVSISSNAQDISLTDQQSTADSIRAANVEQAALIYPRIRQFSITYEENSFGKITSKSHGNGMFEGNFRSSRAKINFNMPVLQRESNTLVGSLGVIHQFFELSDLKSTESQNQVYDDNIYIPMVSTGLTYIRTQTLFEKSVTLVASGSGIFNPSMDRSQFTFTGMATVPLIKRQNTRLTAGAVVLIDPASPVPVFLVVNYFHKFKEWSMDLMIDLPYRLALRKEMTPKTSLTFFNELEGSNSFFDFDTAIPPLPTQKLTLSSLEIKSGLMAEYRLTKKAVISLSAGANYMVNSKIRQGNSKPNDYFLENKHTPVPFLQVGFSLLPFWKGLNL</sequence>
<accession>A0A4U0H640</accession>
<dbReference type="EMBL" id="SUKA01000002">
    <property type="protein sequence ID" value="TJY67106.1"/>
    <property type="molecule type" value="Genomic_DNA"/>
</dbReference>
<comment type="caution">
    <text evidence="3">The sequence shown here is derived from an EMBL/GenBank/DDBJ whole genome shotgun (WGS) entry which is preliminary data.</text>
</comment>
<protein>
    <recommendedName>
        <fullName evidence="2">DUF6268 domain-containing protein</fullName>
    </recommendedName>
</protein>
<feature type="domain" description="DUF6268" evidence="2">
    <location>
        <begin position="111"/>
        <end position="317"/>
    </location>
</feature>